<name>A0A433WH58_9BACT</name>
<dbReference type="OrthoDB" id="3474592at2"/>
<dbReference type="Proteomes" id="UP000281028">
    <property type="component" value="Unassembled WGS sequence"/>
</dbReference>
<evidence type="ECO:0000313" key="2">
    <source>
        <dbReference type="Proteomes" id="UP000281028"/>
    </source>
</evidence>
<accession>A0A433WH58</accession>
<sequence>MNLFLCHHYDASALYVYNRFRRWGLTSLYIITPEELLTARKWQHLVATDKVSTAVTLQNGLHIDFYEVNRIFNRLQLLEHPFWKKAPLQENEFAHQELTSFYLSWLYSLNSKVFNRPSAMGLSGNYLTPLQWKDIALKTGMAVSPDMPDMQTPTPYQRQLIVFQQKVYGPFISKQINTACIQLAQQTGHELLSFSFRQDENGKWLFHNASSFPDLTTGGDALLKHIYSTFLN</sequence>
<evidence type="ECO:0000313" key="1">
    <source>
        <dbReference type="EMBL" id="NSL86793.1"/>
    </source>
</evidence>
<comment type="caution">
    <text evidence="1">The sequence shown here is derived from an EMBL/GenBank/DDBJ whole genome shotgun (WGS) entry which is preliminary data.</text>
</comment>
<gene>
    <name evidence="1" type="ORF">ECE50_008125</name>
</gene>
<keyword evidence="2" id="KW-1185">Reference proteome</keyword>
<protein>
    <submittedName>
        <fullName evidence="1">Uncharacterized protein</fullName>
    </submittedName>
</protein>
<proteinExistence type="predicted"/>
<reference evidence="1" key="1">
    <citation type="submission" date="2020-05" db="EMBL/GenBank/DDBJ databases">
        <title>Chitinophaga laudate sp. nov., isolated from a tropical peat swamp.</title>
        <authorList>
            <person name="Goh C.B.S."/>
            <person name="Lee M.S."/>
            <person name="Parimannan S."/>
            <person name="Pasbakhsh P."/>
            <person name="Yule C.M."/>
            <person name="Rajandas H."/>
            <person name="Loke S."/>
            <person name="Croft L."/>
            <person name="Tan J.B.L."/>
        </authorList>
    </citation>
    <scope>NUCLEOTIDE SEQUENCE</scope>
    <source>
        <strain evidence="1">Mgbs1</strain>
    </source>
</reference>
<dbReference type="EMBL" id="RIAR02000001">
    <property type="protein sequence ID" value="NSL86793.1"/>
    <property type="molecule type" value="Genomic_DNA"/>
</dbReference>
<organism evidence="1 2">
    <name type="scientific">Chitinophaga solisilvae</name>
    <dbReference type="NCBI Taxonomy" id="1233460"/>
    <lineage>
        <taxon>Bacteria</taxon>
        <taxon>Pseudomonadati</taxon>
        <taxon>Bacteroidota</taxon>
        <taxon>Chitinophagia</taxon>
        <taxon>Chitinophagales</taxon>
        <taxon>Chitinophagaceae</taxon>
        <taxon>Chitinophaga</taxon>
    </lineage>
</organism>
<dbReference type="AlphaFoldDB" id="A0A433WH58"/>